<comment type="caution">
    <text evidence="1">The sequence shown here is derived from an EMBL/GenBank/DDBJ whole genome shotgun (WGS) entry which is preliminary data.</text>
</comment>
<evidence type="ECO:0000313" key="1">
    <source>
        <dbReference type="EMBL" id="KAK1844585.1"/>
    </source>
</evidence>
<organism evidence="1 2">
    <name type="scientific">Colletotrichum chrysophilum</name>
    <dbReference type="NCBI Taxonomy" id="1836956"/>
    <lineage>
        <taxon>Eukaryota</taxon>
        <taxon>Fungi</taxon>
        <taxon>Dikarya</taxon>
        <taxon>Ascomycota</taxon>
        <taxon>Pezizomycotina</taxon>
        <taxon>Sordariomycetes</taxon>
        <taxon>Hypocreomycetidae</taxon>
        <taxon>Glomerellales</taxon>
        <taxon>Glomerellaceae</taxon>
        <taxon>Colletotrichum</taxon>
        <taxon>Colletotrichum gloeosporioides species complex</taxon>
    </lineage>
</organism>
<dbReference type="Proteomes" id="UP001243330">
    <property type="component" value="Unassembled WGS sequence"/>
</dbReference>
<accession>A0AAD9ACQ4</accession>
<proteinExistence type="predicted"/>
<protein>
    <submittedName>
        <fullName evidence="1">Uncharacterized protein</fullName>
    </submittedName>
</protein>
<name>A0AAD9ACQ4_9PEZI</name>
<dbReference type="EMBL" id="JAQOWY010000305">
    <property type="protein sequence ID" value="KAK1844585.1"/>
    <property type="molecule type" value="Genomic_DNA"/>
</dbReference>
<reference evidence="1" key="1">
    <citation type="submission" date="2023-01" db="EMBL/GenBank/DDBJ databases">
        <title>Colletotrichum chrysophilum M932 genome sequence.</title>
        <authorList>
            <person name="Baroncelli R."/>
        </authorList>
    </citation>
    <scope>NUCLEOTIDE SEQUENCE</scope>
    <source>
        <strain evidence="1">M932</strain>
    </source>
</reference>
<keyword evidence="2" id="KW-1185">Reference proteome</keyword>
<gene>
    <name evidence="1" type="ORF">CCHR01_12785</name>
</gene>
<sequence>MLLAASGVNALPGRLSRYLDKTKGYDGCLTAKTISDR</sequence>
<dbReference type="AlphaFoldDB" id="A0AAD9ACQ4"/>
<evidence type="ECO:0000313" key="2">
    <source>
        <dbReference type="Proteomes" id="UP001243330"/>
    </source>
</evidence>